<keyword evidence="2" id="KW-1185">Reference proteome</keyword>
<dbReference type="Gene3D" id="3.90.1700.10">
    <property type="entry name" value="v583 domain like"/>
    <property type="match status" value="1"/>
</dbReference>
<name>A0A556AIL5_9BURK</name>
<evidence type="ECO:0000313" key="2">
    <source>
        <dbReference type="Proteomes" id="UP000318405"/>
    </source>
</evidence>
<dbReference type="InterPro" id="IPR024033">
    <property type="entry name" value="OXTCase_su_AllG_h-dom"/>
</dbReference>
<accession>A0A556AIL5</accession>
<proteinExistence type="predicted"/>
<dbReference type="Gene3D" id="1.10.10.660">
    <property type="entry name" value="conserved protein of unknown function from Enterococcus faecalis V583"/>
    <property type="match status" value="1"/>
</dbReference>
<dbReference type="InterPro" id="IPR009499">
    <property type="entry name" value="AllG-like"/>
</dbReference>
<sequence length="402" mass="41361">MNPIDTAARPATLAAWRRLAQVRPRLAALRPLGDCVRLPARTLLHAGPPLARPPCAPMLNSAVQAVLFEGWADTPEAAHALIADGSVRLAAAQDHDCVVPLASVLSPGQQVQVVQDASGMGRTAYAPLNGGSGPALRLGLPGPQVLAHLRWLNGPFAHAVRGVVPATRPLLSIADLALHQGDDCHGRTAAGSRALLEDWRAAGLAADGEAARFLADSPSFFLNLWMAAAKCMLSAAEGVAGSTLVTAMAGNGSQTGIQLAGLPGRWFTAAAAAPVGRIEPGRDVGDALPAIGDSALVETLGFGALAMQYAPAQREALGAYMPDTPERLCARLLLAPHPACTVSHVRVGLDAEAVLRHAQPPVVALGILDRKGMHGRIGGGIWQAPIAPFQAALAALAPQPAP</sequence>
<evidence type="ECO:0000313" key="1">
    <source>
        <dbReference type="EMBL" id="TSH92711.1"/>
    </source>
</evidence>
<reference evidence="1 2" key="1">
    <citation type="submission" date="2019-07" db="EMBL/GenBank/DDBJ databases">
        <title>Qingshengfaniella alkalisoli gen. nov., sp. nov., isolated from saline soil.</title>
        <authorList>
            <person name="Xu L."/>
            <person name="Huang X.-X."/>
            <person name="Sun J.-Q."/>
        </authorList>
    </citation>
    <scope>NUCLEOTIDE SEQUENCE [LARGE SCALE GENOMIC DNA]</scope>
    <source>
        <strain evidence="1 2">DSM 27279</strain>
    </source>
</reference>
<dbReference type="OrthoDB" id="6193532at2"/>
<dbReference type="EMBL" id="VLTJ01000029">
    <property type="protein sequence ID" value="TSH92711.1"/>
    <property type="molecule type" value="Genomic_DNA"/>
</dbReference>
<gene>
    <name evidence="1" type="ORF">FOZ76_14950</name>
</gene>
<dbReference type="RefSeq" id="WP_143949077.1">
    <property type="nucleotide sequence ID" value="NZ_BAABMB010000001.1"/>
</dbReference>
<dbReference type="Gene3D" id="3.90.1710.10">
    <property type="entry name" value="Enterococcus faecalis V583 domain"/>
    <property type="match status" value="1"/>
</dbReference>
<comment type="caution">
    <text evidence="1">The sequence shown here is derived from an EMBL/GenBank/DDBJ whole genome shotgun (WGS) entry which is preliminary data.</text>
</comment>
<organism evidence="1 2">
    <name type="scientific">Verticiella sediminum</name>
    <dbReference type="NCBI Taxonomy" id="1247510"/>
    <lineage>
        <taxon>Bacteria</taxon>
        <taxon>Pseudomonadati</taxon>
        <taxon>Pseudomonadota</taxon>
        <taxon>Betaproteobacteria</taxon>
        <taxon>Burkholderiales</taxon>
        <taxon>Alcaligenaceae</taxon>
        <taxon>Verticiella</taxon>
    </lineage>
</organism>
<dbReference type="AlphaFoldDB" id="A0A556AIL5"/>
<protein>
    <submittedName>
        <fullName evidence="1">DUF1116 domain-containing protein</fullName>
    </submittedName>
</protein>
<dbReference type="Proteomes" id="UP000318405">
    <property type="component" value="Unassembled WGS sequence"/>
</dbReference>
<dbReference type="Pfam" id="PF06545">
    <property type="entry name" value="AllG"/>
    <property type="match status" value="1"/>
</dbReference>